<dbReference type="GO" id="GO:0004113">
    <property type="term" value="F:2',3'-cyclic-nucleotide 3'-phosphodiesterase activity"/>
    <property type="evidence" value="ECO:0007669"/>
    <property type="project" value="InterPro"/>
</dbReference>
<dbReference type="Gene3D" id="3.90.1140.10">
    <property type="entry name" value="Cyclic phosphodiesterase"/>
    <property type="match status" value="1"/>
</dbReference>
<keyword evidence="1 2" id="KW-0378">Hydrolase</keyword>
<dbReference type="NCBIfam" id="TIGR02258">
    <property type="entry name" value="2_5_ligase"/>
    <property type="match status" value="1"/>
</dbReference>
<dbReference type="AlphaFoldDB" id="A0A0D5LLT6"/>
<accession>A0A0D5LLT6</accession>
<protein>
    <recommendedName>
        <fullName evidence="2">RNA 2',3'-cyclic phosphodiesterase</fullName>
        <shortName evidence="2">RNA 2',3'-CPDase</shortName>
        <ecNumber evidence="2">3.1.4.58</ecNumber>
    </recommendedName>
</protein>
<dbReference type="GO" id="GO:0008664">
    <property type="term" value="F:RNA 2',3'-cyclic 3'-phosphodiesterase activity"/>
    <property type="evidence" value="ECO:0007669"/>
    <property type="project" value="UniProtKB-EC"/>
</dbReference>
<dbReference type="GO" id="GO:0016874">
    <property type="term" value="F:ligase activity"/>
    <property type="evidence" value="ECO:0007669"/>
    <property type="project" value="UniProtKB-KW"/>
</dbReference>
<feature type="short sequence motif" description="HXTX 2" evidence="2">
    <location>
        <begin position="120"/>
        <end position="123"/>
    </location>
</feature>
<dbReference type="STRING" id="1486262.TM49_03065"/>
<dbReference type="HOGENOM" id="CLU_081251_0_0_5"/>
<dbReference type="Proteomes" id="UP000032611">
    <property type="component" value="Chromosome"/>
</dbReference>
<reference evidence="4 5" key="1">
    <citation type="journal article" date="2015" name="Genome Announc.">
        <title>Complete genome sequence of Martelella endophytica YC6887, which has antifungal activity associated with a halophyte.</title>
        <authorList>
            <person name="Khan A."/>
            <person name="Khan H."/>
            <person name="Chung E.J."/>
            <person name="Hossain M.T."/>
            <person name="Chung Y.R."/>
        </authorList>
    </citation>
    <scope>NUCLEOTIDE SEQUENCE [LARGE SCALE GENOMIC DNA]</scope>
    <source>
        <strain evidence="4">YC6887</strain>
    </source>
</reference>
<comment type="similarity">
    <text evidence="2">Belongs to the 2H phosphoesterase superfamily. ThpR family.</text>
</comment>
<gene>
    <name evidence="4" type="ORF">TM49_03065</name>
</gene>
<feature type="active site" description="Proton donor" evidence="2">
    <location>
        <position position="37"/>
    </location>
</feature>
<evidence type="ECO:0000256" key="1">
    <source>
        <dbReference type="ARBA" id="ARBA00022801"/>
    </source>
</evidence>
<organism evidence="4 5">
    <name type="scientific">Martelella endophytica</name>
    <dbReference type="NCBI Taxonomy" id="1486262"/>
    <lineage>
        <taxon>Bacteria</taxon>
        <taxon>Pseudomonadati</taxon>
        <taxon>Pseudomonadota</taxon>
        <taxon>Alphaproteobacteria</taxon>
        <taxon>Hyphomicrobiales</taxon>
        <taxon>Aurantimonadaceae</taxon>
        <taxon>Martelella</taxon>
    </lineage>
</organism>
<comment type="catalytic activity">
    <reaction evidence="2">
        <text>a 3'-end 2',3'-cyclophospho-ribonucleotide-RNA + H2O = a 3'-end 2'-phospho-ribonucleotide-RNA + H(+)</text>
        <dbReference type="Rhea" id="RHEA:11828"/>
        <dbReference type="Rhea" id="RHEA-COMP:10464"/>
        <dbReference type="Rhea" id="RHEA-COMP:17353"/>
        <dbReference type="ChEBI" id="CHEBI:15377"/>
        <dbReference type="ChEBI" id="CHEBI:15378"/>
        <dbReference type="ChEBI" id="CHEBI:83064"/>
        <dbReference type="ChEBI" id="CHEBI:173113"/>
        <dbReference type="EC" id="3.1.4.58"/>
    </reaction>
</comment>
<feature type="active site" description="Proton acceptor" evidence="2">
    <location>
        <position position="120"/>
    </location>
</feature>
<sequence>MPRIFTALEIPREQALSLSLLRGGLPGARWIDVENYHITLRFIGDVDFRTADEVVHWLDRIERPSFQLNLTGTGAFGSKKPHAIWAGVSPSPDLFALQGEIDRICQRLGLKADPRKFSPHVTLARLRGSRVQDVVEYLSARGNFHTLPFTAARFVLLSSRDSVGGGPYKVEEAFELYDPMDDAWSFESNDWQPVKSMW</sequence>
<proteinExistence type="inferred from homology"/>
<dbReference type="InterPro" id="IPR014051">
    <property type="entry name" value="Phosphoesterase_HXTX"/>
</dbReference>
<dbReference type="Pfam" id="PF02834">
    <property type="entry name" value="LigT_PEase"/>
    <property type="match status" value="2"/>
</dbReference>
<dbReference type="EMBL" id="CP010803">
    <property type="protein sequence ID" value="AJY44895.1"/>
    <property type="molecule type" value="Genomic_DNA"/>
</dbReference>
<feature type="short sequence motif" description="HXTX 1" evidence="2">
    <location>
        <begin position="37"/>
        <end position="40"/>
    </location>
</feature>
<dbReference type="RefSeq" id="WP_045679487.1">
    <property type="nucleotide sequence ID" value="NZ_CP010803.1"/>
</dbReference>
<dbReference type="SUPFAM" id="SSF55144">
    <property type="entry name" value="LigT-like"/>
    <property type="match status" value="1"/>
</dbReference>
<feature type="domain" description="Phosphoesterase HXTX" evidence="3">
    <location>
        <begin position="92"/>
        <end position="166"/>
    </location>
</feature>
<evidence type="ECO:0000256" key="2">
    <source>
        <dbReference type="HAMAP-Rule" id="MF_01940"/>
    </source>
</evidence>
<keyword evidence="4" id="KW-0436">Ligase</keyword>
<name>A0A0D5LLT6_MAREN</name>
<evidence type="ECO:0000313" key="5">
    <source>
        <dbReference type="Proteomes" id="UP000032611"/>
    </source>
</evidence>
<dbReference type="EC" id="3.1.4.58" evidence="2"/>
<dbReference type="PATRIC" id="fig|1486262.3.peg.624"/>
<keyword evidence="5" id="KW-1185">Reference proteome</keyword>
<comment type="function">
    <text evidence="2">Hydrolyzes RNA 2',3'-cyclic phosphodiester to an RNA 2'-phosphomonoester.</text>
</comment>
<dbReference type="KEGG" id="mey:TM49_03065"/>
<dbReference type="InterPro" id="IPR004175">
    <property type="entry name" value="RNA_CPDase"/>
</dbReference>
<dbReference type="OrthoDB" id="9793819at2"/>
<feature type="domain" description="Phosphoesterase HXTX" evidence="3">
    <location>
        <begin position="9"/>
        <end position="85"/>
    </location>
</feature>
<dbReference type="PANTHER" id="PTHR35561">
    <property type="entry name" value="RNA 2',3'-CYCLIC PHOSPHODIESTERASE"/>
    <property type="match status" value="1"/>
</dbReference>
<dbReference type="PANTHER" id="PTHR35561:SF1">
    <property type="entry name" value="RNA 2',3'-CYCLIC PHOSPHODIESTERASE"/>
    <property type="match status" value="1"/>
</dbReference>
<dbReference type="InterPro" id="IPR009097">
    <property type="entry name" value="Cyclic_Pdiesterase"/>
</dbReference>
<dbReference type="HAMAP" id="MF_01940">
    <property type="entry name" value="RNA_CPDase"/>
    <property type="match status" value="1"/>
</dbReference>
<evidence type="ECO:0000313" key="4">
    <source>
        <dbReference type="EMBL" id="AJY44895.1"/>
    </source>
</evidence>
<evidence type="ECO:0000259" key="3">
    <source>
        <dbReference type="Pfam" id="PF02834"/>
    </source>
</evidence>